<dbReference type="CDD" id="cd07377">
    <property type="entry name" value="WHTH_GntR"/>
    <property type="match status" value="1"/>
</dbReference>
<dbReference type="InterPro" id="IPR036388">
    <property type="entry name" value="WH-like_DNA-bd_sf"/>
</dbReference>
<dbReference type="PROSITE" id="PS50949">
    <property type="entry name" value="HTH_GNTR"/>
    <property type="match status" value="1"/>
</dbReference>
<dbReference type="Proteomes" id="UP000005561">
    <property type="component" value="Unassembled WGS sequence"/>
</dbReference>
<keyword evidence="2" id="KW-0238">DNA-binding</keyword>
<comment type="caution">
    <text evidence="5">The sequence shown here is derived from an EMBL/GenBank/DDBJ whole genome shotgun (WGS) entry which is preliminary data.</text>
</comment>
<evidence type="ECO:0000313" key="5">
    <source>
        <dbReference type="EMBL" id="EET61527.1"/>
    </source>
</evidence>
<dbReference type="SUPFAM" id="SSF46785">
    <property type="entry name" value="Winged helix' DNA-binding domain"/>
    <property type="match status" value="1"/>
</dbReference>
<dbReference type="Gene3D" id="1.10.10.10">
    <property type="entry name" value="Winged helix-like DNA-binding domain superfamily/Winged helix DNA-binding domain"/>
    <property type="match status" value="1"/>
</dbReference>
<keyword evidence="1" id="KW-0805">Transcription regulation</keyword>
<evidence type="ECO:0000256" key="1">
    <source>
        <dbReference type="ARBA" id="ARBA00023015"/>
    </source>
</evidence>
<keyword evidence="3" id="KW-0804">Transcription</keyword>
<reference evidence="5" key="1">
    <citation type="submission" date="2009-07" db="EMBL/GenBank/DDBJ databases">
        <authorList>
            <person name="Weinstock G."/>
            <person name="Sodergren E."/>
            <person name="Clifton S."/>
            <person name="Fulton L."/>
            <person name="Fulton B."/>
            <person name="Courtney L."/>
            <person name="Fronick C."/>
            <person name="Harrison M."/>
            <person name="Strong C."/>
            <person name="Farmer C."/>
            <person name="Delahaunty K."/>
            <person name="Markovic C."/>
            <person name="Hall O."/>
            <person name="Minx P."/>
            <person name="Tomlinson C."/>
            <person name="Mitreva M."/>
            <person name="Nelson J."/>
            <person name="Hou S."/>
            <person name="Wollam A."/>
            <person name="Pepin K.H."/>
            <person name="Johnson M."/>
            <person name="Bhonagiri V."/>
            <person name="Nash W.E."/>
            <person name="Warren W."/>
            <person name="Chinwalla A."/>
            <person name="Mardis E.R."/>
            <person name="Wilson R.K."/>
        </authorList>
    </citation>
    <scope>NUCLEOTIDE SEQUENCE [LARGE SCALE GENOMIC DNA]</scope>
    <source>
        <strain evidence="5">DSM 14469</strain>
    </source>
</reference>
<dbReference type="PANTHER" id="PTHR38445:SF6">
    <property type="entry name" value="GNTR-FAMILY TRANSCRIPTIONAL REGULATOR"/>
    <property type="match status" value="1"/>
</dbReference>
<evidence type="ECO:0000259" key="4">
    <source>
        <dbReference type="PROSITE" id="PS50949"/>
    </source>
</evidence>
<dbReference type="AlphaFoldDB" id="C6LD44"/>
<evidence type="ECO:0000256" key="3">
    <source>
        <dbReference type="ARBA" id="ARBA00023163"/>
    </source>
</evidence>
<dbReference type="GO" id="GO:0003700">
    <property type="term" value="F:DNA-binding transcription factor activity"/>
    <property type="evidence" value="ECO:0007669"/>
    <property type="project" value="InterPro"/>
</dbReference>
<dbReference type="InterPro" id="IPR036390">
    <property type="entry name" value="WH_DNA-bd_sf"/>
</dbReference>
<sequence length="184" mass="21030">MHLCEPELFFCGNYSAMWPVWLNSYFCSENFKIGLDIPRNLVYYISSTQIHWKKEDIMEYNPALPIYLQVMTAIKHDIVAGRLALGEKMPSVRDLAIQYTINPNTAGRVYKELENEGICFTRRGMGTFVTEDEERIKQMKEEMAGELISQFLGGMRRLGISGEEAIELVGRYQAKKDADGGRDG</sequence>
<feature type="domain" description="HTH gntR-type" evidence="4">
    <location>
        <begin position="64"/>
        <end position="132"/>
    </location>
</feature>
<gene>
    <name evidence="5" type="ORF">BRYFOR_06702</name>
</gene>
<keyword evidence="6" id="KW-1185">Reference proteome</keyword>
<dbReference type="Pfam" id="PF00392">
    <property type="entry name" value="GntR"/>
    <property type="match status" value="1"/>
</dbReference>
<dbReference type="STRING" id="168384.SAMN05660368_01630"/>
<organism evidence="5 6">
    <name type="scientific">Marvinbryantia formatexigens DSM 14469</name>
    <dbReference type="NCBI Taxonomy" id="478749"/>
    <lineage>
        <taxon>Bacteria</taxon>
        <taxon>Bacillati</taxon>
        <taxon>Bacillota</taxon>
        <taxon>Clostridia</taxon>
        <taxon>Lachnospirales</taxon>
        <taxon>Lachnospiraceae</taxon>
        <taxon>Marvinbryantia</taxon>
    </lineage>
</organism>
<dbReference type="SMART" id="SM00345">
    <property type="entry name" value="HTH_GNTR"/>
    <property type="match status" value="1"/>
</dbReference>
<protein>
    <submittedName>
        <fullName evidence="5">Transcriptional regulator, GntR family</fullName>
    </submittedName>
</protein>
<dbReference type="InterPro" id="IPR000524">
    <property type="entry name" value="Tscrpt_reg_HTH_GntR"/>
</dbReference>
<dbReference type="PANTHER" id="PTHR38445">
    <property type="entry name" value="HTH-TYPE TRANSCRIPTIONAL REPRESSOR YTRA"/>
    <property type="match status" value="1"/>
</dbReference>
<dbReference type="GO" id="GO:0003677">
    <property type="term" value="F:DNA binding"/>
    <property type="evidence" value="ECO:0007669"/>
    <property type="project" value="UniProtKB-KW"/>
</dbReference>
<evidence type="ECO:0000256" key="2">
    <source>
        <dbReference type="ARBA" id="ARBA00023125"/>
    </source>
</evidence>
<name>C6LD44_9FIRM</name>
<dbReference type="EMBL" id="ACCL02000006">
    <property type="protein sequence ID" value="EET61527.1"/>
    <property type="molecule type" value="Genomic_DNA"/>
</dbReference>
<accession>C6LD44</accession>
<dbReference type="eggNOG" id="COG1725">
    <property type="taxonomic scope" value="Bacteria"/>
</dbReference>
<proteinExistence type="predicted"/>
<evidence type="ECO:0000313" key="6">
    <source>
        <dbReference type="Proteomes" id="UP000005561"/>
    </source>
</evidence>